<gene>
    <name evidence="2" type="ORF">NBH00_22295</name>
</gene>
<keyword evidence="1" id="KW-0732">Signal</keyword>
<name>A0ABY5DR20_9ACTN</name>
<feature type="chain" id="PRO_5046643394" description="WD40 repeat protein" evidence="1">
    <location>
        <begin position="29"/>
        <end position="307"/>
    </location>
</feature>
<evidence type="ECO:0000313" key="2">
    <source>
        <dbReference type="EMBL" id="UTI64054.1"/>
    </source>
</evidence>
<protein>
    <recommendedName>
        <fullName evidence="4">WD40 repeat protein</fullName>
    </recommendedName>
</protein>
<dbReference type="SUPFAM" id="SSF50969">
    <property type="entry name" value="YVTN repeat-like/Quinoprotein amine dehydrogenase"/>
    <property type="match status" value="1"/>
</dbReference>
<feature type="signal peptide" evidence="1">
    <location>
        <begin position="1"/>
        <end position="28"/>
    </location>
</feature>
<dbReference type="Proteomes" id="UP001056035">
    <property type="component" value="Chromosome"/>
</dbReference>
<evidence type="ECO:0008006" key="4">
    <source>
        <dbReference type="Google" id="ProtNLM"/>
    </source>
</evidence>
<reference evidence="2 3" key="1">
    <citation type="submission" date="2022-06" db="EMBL/GenBank/DDBJ databases">
        <title>Paraconexibacter antarcticus.</title>
        <authorList>
            <person name="Kim C.S."/>
        </authorList>
    </citation>
    <scope>NUCLEOTIDE SEQUENCE [LARGE SCALE GENOMIC DNA]</scope>
    <source>
        <strain evidence="2 3">02-257</strain>
    </source>
</reference>
<dbReference type="Gene3D" id="2.120.10.30">
    <property type="entry name" value="TolB, C-terminal domain"/>
    <property type="match status" value="1"/>
</dbReference>
<dbReference type="EMBL" id="CP098502">
    <property type="protein sequence ID" value="UTI64054.1"/>
    <property type="molecule type" value="Genomic_DNA"/>
</dbReference>
<dbReference type="InterPro" id="IPR011044">
    <property type="entry name" value="Quino_amine_DH_bsu"/>
</dbReference>
<sequence>MPRRRLTGFVAAAALAGAGAVGAPVADAATARDGSLALATGGQFVLQPVGGGSARRAAGPGVSIVGTSRGGGLVALSSGAGGDVTITTPGGRVIRRFAFGGIVVHSLDISPDGRTLALTAFRNAEPYPGHLFPYLARVDGRDLRRLRTRTRFVYDLRFTPDGGSLVYAGAPSAGTQVGCASLRRVRADGAADAAVYPAGRTPGRPCVVTLALSPGGDGAAFTGDPDPARPSPDGAVRTAAYRVRLSGPSIPALVQRAAYAVAWAPGGGRIAFSTPAGTFYAASSGTPRPVLVSPLSTLSLAWLRRAG</sequence>
<accession>A0ABY5DR20</accession>
<keyword evidence="3" id="KW-1185">Reference proteome</keyword>
<dbReference type="InterPro" id="IPR011042">
    <property type="entry name" value="6-blade_b-propeller_TolB-like"/>
</dbReference>
<evidence type="ECO:0000313" key="3">
    <source>
        <dbReference type="Proteomes" id="UP001056035"/>
    </source>
</evidence>
<proteinExistence type="predicted"/>
<dbReference type="RefSeq" id="WP_254570767.1">
    <property type="nucleotide sequence ID" value="NZ_CP098502.1"/>
</dbReference>
<evidence type="ECO:0000256" key="1">
    <source>
        <dbReference type="SAM" id="SignalP"/>
    </source>
</evidence>
<organism evidence="2 3">
    <name type="scientific">Paraconexibacter antarcticus</name>
    <dbReference type="NCBI Taxonomy" id="2949664"/>
    <lineage>
        <taxon>Bacteria</taxon>
        <taxon>Bacillati</taxon>
        <taxon>Actinomycetota</taxon>
        <taxon>Thermoleophilia</taxon>
        <taxon>Solirubrobacterales</taxon>
        <taxon>Paraconexibacteraceae</taxon>
        <taxon>Paraconexibacter</taxon>
    </lineage>
</organism>